<dbReference type="SUPFAM" id="SSF51064">
    <property type="entry name" value="Head domain of nucleotide exchange factor GrpE"/>
    <property type="match status" value="1"/>
</dbReference>
<protein>
    <recommendedName>
        <fullName evidence="8 10">Protein GrpE</fullName>
    </recommendedName>
    <alternativeName>
        <fullName evidence="9 10">HSP-70 cofactor</fullName>
    </alternativeName>
</protein>
<dbReference type="Gene3D" id="3.90.20.20">
    <property type="match status" value="1"/>
</dbReference>
<dbReference type="GO" id="GO:0005737">
    <property type="term" value="C:cytoplasm"/>
    <property type="evidence" value="ECO:0007669"/>
    <property type="project" value="UniProtKB-SubCell"/>
</dbReference>
<evidence type="ECO:0000256" key="2">
    <source>
        <dbReference type="ARBA" id="ARBA00009054"/>
    </source>
</evidence>
<gene>
    <name evidence="10 14" type="primary">grpE</name>
    <name evidence="14" type="ORF">FQB35_08275</name>
</gene>
<dbReference type="NCBIfam" id="NF010738">
    <property type="entry name" value="PRK14140.1"/>
    <property type="match status" value="1"/>
</dbReference>
<keyword evidence="4 10" id="KW-0963">Cytoplasm</keyword>
<name>A0A5C0SE16_CRATE</name>
<evidence type="ECO:0000256" key="5">
    <source>
        <dbReference type="ARBA" id="ARBA00023016"/>
    </source>
</evidence>
<dbReference type="CDD" id="cd00446">
    <property type="entry name" value="GrpE"/>
    <property type="match status" value="1"/>
</dbReference>
<dbReference type="InterPro" id="IPR013805">
    <property type="entry name" value="GrpE_CC"/>
</dbReference>
<evidence type="ECO:0000313" key="15">
    <source>
        <dbReference type="Proteomes" id="UP000324646"/>
    </source>
</evidence>
<dbReference type="GO" id="GO:0006457">
    <property type="term" value="P:protein folding"/>
    <property type="evidence" value="ECO:0007669"/>
    <property type="project" value="InterPro"/>
</dbReference>
<evidence type="ECO:0000256" key="6">
    <source>
        <dbReference type="ARBA" id="ARBA00023186"/>
    </source>
</evidence>
<dbReference type="OrthoDB" id="9812586at2"/>
<dbReference type="GO" id="GO:0051082">
    <property type="term" value="F:unfolded protein binding"/>
    <property type="evidence" value="ECO:0007669"/>
    <property type="project" value="TreeGrafter"/>
</dbReference>
<evidence type="ECO:0000256" key="3">
    <source>
        <dbReference type="ARBA" id="ARBA00011738"/>
    </source>
</evidence>
<keyword evidence="13" id="KW-0175">Coiled coil</keyword>
<evidence type="ECO:0000313" key="14">
    <source>
        <dbReference type="EMBL" id="QEK12370.1"/>
    </source>
</evidence>
<sequence>MEDTNFEKMKDDEVKSNLDATKEEISEQVEDEQLHELSMKLKKLEEENEELNNKYLRMTADFQNFKKRVEKEKSDIYQFANEKLIMDLLPIVDNLERAVTSHSDEANDESFAEGVKMILKQFLDIFKKNGVEEIDALGKEFDPNFHHAVMQEESDQQESNTILDVFQKGYTLNGKVIRPSMVKVVR</sequence>
<keyword evidence="15" id="KW-1185">Reference proteome</keyword>
<feature type="coiled-coil region" evidence="13">
    <location>
        <begin position="27"/>
        <end position="68"/>
    </location>
</feature>
<comment type="function">
    <text evidence="7 10 11">Participates actively in the response to hyperosmotic and heat shock by preventing the aggregation of stress-denatured proteins, in association with DnaK and GrpE. It is the nucleotide exchange factor for DnaK and may function as a thermosensor. Unfolded proteins bind initially to DnaJ; upon interaction with the DnaJ-bound protein, DnaK hydrolyzes its bound ATP, resulting in the formation of a stable complex. GrpE releases ADP from DnaK; ATP binding to DnaK triggers the release of the substrate protein, thus completing the reaction cycle. Several rounds of ATP-dependent interactions between DnaJ, DnaK and GrpE are required for fully efficient folding.</text>
</comment>
<dbReference type="KEGG" id="crs:FQB35_08275"/>
<evidence type="ECO:0000256" key="13">
    <source>
        <dbReference type="SAM" id="Coils"/>
    </source>
</evidence>
<dbReference type="InterPro" id="IPR000740">
    <property type="entry name" value="GrpE"/>
</dbReference>
<reference evidence="14 15" key="1">
    <citation type="submission" date="2019-07" db="EMBL/GenBank/DDBJ databases">
        <title>Complete genome of Crassaminicella thermophila SY095.</title>
        <authorList>
            <person name="Li X."/>
        </authorList>
    </citation>
    <scope>NUCLEOTIDE SEQUENCE [LARGE SCALE GENOMIC DNA]</scope>
    <source>
        <strain evidence="14 15">SY095</strain>
    </source>
</reference>
<evidence type="ECO:0000256" key="11">
    <source>
        <dbReference type="RuleBase" id="RU000639"/>
    </source>
</evidence>
<dbReference type="HAMAP" id="MF_01151">
    <property type="entry name" value="GrpE"/>
    <property type="match status" value="1"/>
</dbReference>
<evidence type="ECO:0000256" key="12">
    <source>
        <dbReference type="RuleBase" id="RU004478"/>
    </source>
</evidence>
<accession>A0A5C0SE16</accession>
<dbReference type="RefSeq" id="WP_148809525.1">
    <property type="nucleotide sequence ID" value="NZ_CP042243.1"/>
</dbReference>
<dbReference type="PANTHER" id="PTHR21237">
    <property type="entry name" value="GRPE PROTEIN"/>
    <property type="match status" value="1"/>
</dbReference>
<dbReference type="PRINTS" id="PR00773">
    <property type="entry name" value="GRPEPROTEIN"/>
</dbReference>
<dbReference type="InterPro" id="IPR009012">
    <property type="entry name" value="GrpE_head"/>
</dbReference>
<dbReference type="GO" id="GO:0000774">
    <property type="term" value="F:adenyl-nucleotide exchange factor activity"/>
    <property type="evidence" value="ECO:0007669"/>
    <property type="project" value="InterPro"/>
</dbReference>
<dbReference type="Pfam" id="PF01025">
    <property type="entry name" value="GrpE"/>
    <property type="match status" value="1"/>
</dbReference>
<evidence type="ECO:0000256" key="1">
    <source>
        <dbReference type="ARBA" id="ARBA00004496"/>
    </source>
</evidence>
<dbReference type="EMBL" id="CP042243">
    <property type="protein sequence ID" value="QEK12370.1"/>
    <property type="molecule type" value="Genomic_DNA"/>
</dbReference>
<dbReference type="Proteomes" id="UP000324646">
    <property type="component" value="Chromosome"/>
</dbReference>
<dbReference type="GO" id="GO:0042803">
    <property type="term" value="F:protein homodimerization activity"/>
    <property type="evidence" value="ECO:0007669"/>
    <property type="project" value="InterPro"/>
</dbReference>
<dbReference type="Gene3D" id="2.30.22.10">
    <property type="entry name" value="Head domain of nucleotide exchange factor GrpE"/>
    <property type="match status" value="1"/>
</dbReference>
<organism evidence="14 15">
    <name type="scientific">Crassaminicella thermophila</name>
    <dbReference type="NCBI Taxonomy" id="2599308"/>
    <lineage>
        <taxon>Bacteria</taxon>
        <taxon>Bacillati</taxon>
        <taxon>Bacillota</taxon>
        <taxon>Clostridia</taxon>
        <taxon>Eubacteriales</taxon>
        <taxon>Clostridiaceae</taxon>
        <taxon>Crassaminicella</taxon>
    </lineage>
</organism>
<dbReference type="PROSITE" id="PS01071">
    <property type="entry name" value="GRPE"/>
    <property type="match status" value="1"/>
</dbReference>
<evidence type="ECO:0000256" key="7">
    <source>
        <dbReference type="ARBA" id="ARBA00053401"/>
    </source>
</evidence>
<dbReference type="GO" id="GO:0051087">
    <property type="term" value="F:protein-folding chaperone binding"/>
    <property type="evidence" value="ECO:0007669"/>
    <property type="project" value="InterPro"/>
</dbReference>
<dbReference type="SUPFAM" id="SSF58014">
    <property type="entry name" value="Coiled-coil domain of nucleotide exchange factor GrpE"/>
    <property type="match status" value="1"/>
</dbReference>
<dbReference type="PANTHER" id="PTHR21237:SF23">
    <property type="entry name" value="GRPE PROTEIN HOMOLOG, MITOCHONDRIAL"/>
    <property type="match status" value="1"/>
</dbReference>
<proteinExistence type="inferred from homology"/>
<evidence type="ECO:0000256" key="9">
    <source>
        <dbReference type="ARBA" id="ARBA00076414"/>
    </source>
</evidence>
<comment type="subcellular location">
    <subcellularLocation>
        <location evidence="1 10">Cytoplasm</location>
    </subcellularLocation>
</comment>
<comment type="subunit">
    <text evidence="3 10">Homodimer.</text>
</comment>
<evidence type="ECO:0000256" key="4">
    <source>
        <dbReference type="ARBA" id="ARBA00022490"/>
    </source>
</evidence>
<keyword evidence="6 10" id="KW-0143">Chaperone</keyword>
<keyword evidence="5 10" id="KW-0346">Stress response</keyword>
<dbReference type="FunFam" id="2.30.22.10:FF:000001">
    <property type="entry name" value="Protein GrpE"/>
    <property type="match status" value="1"/>
</dbReference>
<evidence type="ECO:0000256" key="10">
    <source>
        <dbReference type="HAMAP-Rule" id="MF_01151"/>
    </source>
</evidence>
<comment type="similarity">
    <text evidence="2 10 12">Belongs to the GrpE family.</text>
</comment>
<dbReference type="AlphaFoldDB" id="A0A5C0SE16"/>
<evidence type="ECO:0000256" key="8">
    <source>
        <dbReference type="ARBA" id="ARBA00072274"/>
    </source>
</evidence>